<name>A0A7G5EHX7_9BURK</name>
<protein>
    <submittedName>
        <fullName evidence="1">Phage major tail tube protein</fullName>
    </submittedName>
</protein>
<dbReference type="EMBL" id="CP058554">
    <property type="protein sequence ID" value="QMV73602.1"/>
    <property type="molecule type" value="Genomic_DNA"/>
</dbReference>
<dbReference type="AlphaFoldDB" id="A0A7G5EHX7"/>
<dbReference type="Pfam" id="PF04985">
    <property type="entry name" value="Phage_tube"/>
    <property type="match status" value="1"/>
</dbReference>
<sequence length="169" mass="18368">MALPRKLKNYAVFKDGISYMGEVPELNLPVLTRKMDDYQAGGMGGPVKQDFGMEAMSMEYKMGGWADGSHSGFGSGRHDGTMLRFAGALDSEDTGQVDVVEVVARGRISEIDKGSAKVGEATEHTYKMELSYYKEVLNGQVIVEIDFVNMIENIDGVDNMAAVRAALTA</sequence>
<dbReference type="KEGG" id="cpis:HS961_12620"/>
<evidence type="ECO:0000313" key="2">
    <source>
        <dbReference type="Proteomes" id="UP000515240"/>
    </source>
</evidence>
<accession>A0A7G5EHX7</accession>
<keyword evidence="2" id="KW-1185">Reference proteome</keyword>
<reference evidence="1 2" key="1">
    <citation type="journal article" date="2020" name="G3 (Bethesda)">
        <title>CeMbio - The Caenorhabditis elegans Microbiome Resource.</title>
        <authorList>
            <person name="Dirksen P."/>
            <person name="Assie A."/>
            <person name="Zimmermann J."/>
            <person name="Zhang F."/>
            <person name="Tietje A.M."/>
            <person name="Marsh S.A."/>
            <person name="Felix M.A."/>
            <person name="Shapira M."/>
            <person name="Kaleta C."/>
            <person name="Schulenburg H."/>
            <person name="Samuel B."/>
        </authorList>
    </citation>
    <scope>NUCLEOTIDE SEQUENCE [LARGE SCALE GENOMIC DNA]</scope>
    <source>
        <strain evidence="1 2">BIGb0172</strain>
    </source>
</reference>
<dbReference type="Proteomes" id="UP000515240">
    <property type="component" value="Chromosome"/>
</dbReference>
<proteinExistence type="predicted"/>
<dbReference type="RefSeq" id="WP_182322449.1">
    <property type="nucleotide sequence ID" value="NZ_CP058554.1"/>
</dbReference>
<evidence type="ECO:0000313" key="1">
    <source>
        <dbReference type="EMBL" id="QMV73602.1"/>
    </source>
</evidence>
<organism evidence="1 2">
    <name type="scientific">Comamonas piscis</name>
    <dbReference type="NCBI Taxonomy" id="1562974"/>
    <lineage>
        <taxon>Bacteria</taxon>
        <taxon>Pseudomonadati</taxon>
        <taxon>Pseudomonadota</taxon>
        <taxon>Betaproteobacteria</taxon>
        <taxon>Burkholderiales</taxon>
        <taxon>Comamonadaceae</taxon>
        <taxon>Comamonas</taxon>
    </lineage>
</organism>
<dbReference type="InterPro" id="IPR006498">
    <property type="entry name" value="Tail_tube"/>
</dbReference>
<gene>
    <name evidence="1" type="ORF">HS961_12620</name>
</gene>
<dbReference type="NCBIfam" id="TIGR01611">
    <property type="entry name" value="tail_tube"/>
    <property type="match status" value="1"/>
</dbReference>